<dbReference type="EMBL" id="QJKI01000004">
    <property type="protein sequence ID" value="PXX80312.1"/>
    <property type="molecule type" value="Genomic_DNA"/>
</dbReference>
<keyword evidence="2" id="KW-0255">Endonuclease</keyword>
<keyword evidence="2" id="KW-0540">Nuclease</keyword>
<comment type="similarity">
    <text evidence="2">Belongs to the CRISPR-associated protein Cas5 family. Subtype I-C/Dvulg subfamily.</text>
</comment>
<gene>
    <name evidence="3" type="ORF">DFR34_10486</name>
</gene>
<dbReference type="InterPro" id="IPR013422">
    <property type="entry name" value="CRISPR-assoc_prot_Cas5_N"/>
</dbReference>
<dbReference type="Pfam" id="PF09704">
    <property type="entry name" value="Cas_Cas5d"/>
    <property type="match status" value="1"/>
</dbReference>
<protein>
    <recommendedName>
        <fullName evidence="2">pre-crRNA processing endonuclease</fullName>
        <ecNumber evidence="2">3.1.-.-</ecNumber>
    </recommendedName>
</protein>
<organism evidence="3 4">
    <name type="scientific">Rivihabitans pingtungensis</name>
    <dbReference type="NCBI Taxonomy" id="1054498"/>
    <lineage>
        <taxon>Bacteria</taxon>
        <taxon>Pseudomonadati</taxon>
        <taxon>Pseudomonadota</taxon>
        <taxon>Betaproteobacteria</taxon>
        <taxon>Neisseriales</taxon>
        <taxon>Aquaspirillaceae</taxon>
        <taxon>Rivihabitans</taxon>
    </lineage>
</organism>
<dbReference type="CDD" id="cd09752">
    <property type="entry name" value="Cas5_I-C"/>
    <property type="match status" value="1"/>
</dbReference>
<dbReference type="OrthoDB" id="5621871at2"/>
<dbReference type="GO" id="GO:0016787">
    <property type="term" value="F:hydrolase activity"/>
    <property type="evidence" value="ECO:0007669"/>
    <property type="project" value="UniProtKB-KW"/>
</dbReference>
<keyword evidence="2" id="KW-0694">RNA-binding</keyword>
<sequence>MQPFVLHVTGDFACFTRPEMKVERVSYDVITPSAARAIFESILWKPAIRWQIRRIDVLAPIRWTTLRRNELAGKLSLASVHSAMRHGVGQLAQYIEEERQQRASLLLRDVAYRLYADFSLTERAGPDDSLVKFAEMFRRRASRGQCVNQPYLGCREFAADVSLASPDQAAPPCPPALRGEYPLGWMLYDLDFTQADDPRPRFYRPVMRDGVIHVPDWQSEEVLG</sequence>
<dbReference type="AlphaFoldDB" id="A0A318KUS3"/>
<dbReference type="GO" id="GO:0003723">
    <property type="term" value="F:RNA binding"/>
    <property type="evidence" value="ECO:0007669"/>
    <property type="project" value="UniProtKB-UniRule"/>
</dbReference>
<evidence type="ECO:0000313" key="3">
    <source>
        <dbReference type="EMBL" id="PXX80312.1"/>
    </source>
</evidence>
<dbReference type="Proteomes" id="UP000247555">
    <property type="component" value="Unassembled WGS sequence"/>
</dbReference>
<dbReference type="EC" id="3.1.-.-" evidence="2"/>
<evidence type="ECO:0000313" key="4">
    <source>
        <dbReference type="Proteomes" id="UP000247555"/>
    </source>
</evidence>
<dbReference type="GO" id="GO:0004519">
    <property type="term" value="F:endonuclease activity"/>
    <property type="evidence" value="ECO:0007669"/>
    <property type="project" value="UniProtKB-UniRule"/>
</dbReference>
<keyword evidence="2" id="KW-0378">Hydrolase</keyword>
<keyword evidence="1 2" id="KW-0051">Antiviral defense</keyword>
<reference evidence="3 4" key="1">
    <citation type="submission" date="2018-05" db="EMBL/GenBank/DDBJ databases">
        <title>Genomic Encyclopedia of Type Strains, Phase IV (KMG-IV): sequencing the most valuable type-strain genomes for metagenomic binning, comparative biology and taxonomic classification.</title>
        <authorList>
            <person name="Goeker M."/>
        </authorList>
    </citation>
    <scope>NUCLEOTIDE SEQUENCE [LARGE SCALE GENOMIC DNA]</scope>
    <source>
        <strain evidence="3 4">DSM 29661</strain>
    </source>
</reference>
<comment type="caution">
    <text evidence="3">The sequence shown here is derived from an EMBL/GenBank/DDBJ whole genome shotgun (WGS) entry which is preliminary data.</text>
</comment>
<dbReference type="GO" id="GO:0051607">
    <property type="term" value="P:defense response to virus"/>
    <property type="evidence" value="ECO:0007669"/>
    <property type="project" value="UniProtKB-UniRule"/>
</dbReference>
<name>A0A318KUS3_9NEIS</name>
<dbReference type="Gene3D" id="3.30.70.2660">
    <property type="match status" value="1"/>
</dbReference>
<dbReference type="RefSeq" id="WP_110390003.1">
    <property type="nucleotide sequence ID" value="NZ_DALYFX010000234.1"/>
</dbReference>
<dbReference type="InterPro" id="IPR010155">
    <property type="entry name" value="CRISPR-assoc_prot_Cas5d"/>
</dbReference>
<accession>A0A318KUS3</accession>
<comment type="function">
    <text evidence="2">CRISPR (clustered regularly interspaced short palindromic repeat) is an adaptive immune system that provides protection against mobile genetic elements (viruses, transposable elements and conjugative plasmids). CRISPR clusters contain spacers, sequences complementary to antecedent mobile elements, and target invading nucleic acids. CRISPR clusters are transcribed and processed into CRISPR RNA (crRNA).</text>
</comment>
<dbReference type="PIRSF" id="PIRSF029950">
    <property type="entry name" value="Cas_CT1134"/>
    <property type="match status" value="1"/>
</dbReference>
<dbReference type="NCBIfam" id="TIGR01876">
    <property type="entry name" value="cas_Cas5d"/>
    <property type="match status" value="1"/>
</dbReference>
<dbReference type="GO" id="GO:0043571">
    <property type="term" value="P:maintenance of CRISPR repeat elements"/>
    <property type="evidence" value="ECO:0007669"/>
    <property type="project" value="UniProtKB-UniRule"/>
</dbReference>
<dbReference type="NCBIfam" id="TIGR02593">
    <property type="entry name" value="CRISPR_cas5"/>
    <property type="match status" value="1"/>
</dbReference>
<evidence type="ECO:0000256" key="1">
    <source>
        <dbReference type="ARBA" id="ARBA00023118"/>
    </source>
</evidence>
<proteinExistence type="inferred from homology"/>
<keyword evidence="4" id="KW-1185">Reference proteome</keyword>
<evidence type="ECO:0000256" key="2">
    <source>
        <dbReference type="PIRNR" id="PIRNR029950"/>
    </source>
</evidence>
<dbReference type="InterPro" id="IPR021124">
    <property type="entry name" value="CRISPR-assoc_prot_Cas5"/>
</dbReference>